<keyword evidence="2" id="KW-1185">Reference proteome</keyword>
<dbReference type="WBParaSite" id="HPLM_0001505901-mRNA-1">
    <property type="protein sequence ID" value="HPLM_0001505901-mRNA-1"/>
    <property type="gene ID" value="HPLM_0001505901"/>
</dbReference>
<accession>A0A0N4WTW7</accession>
<proteinExistence type="predicted"/>
<evidence type="ECO:0000313" key="3">
    <source>
        <dbReference type="WBParaSite" id="HPLM_0001505901-mRNA-1"/>
    </source>
</evidence>
<reference evidence="3" key="1">
    <citation type="submission" date="2017-02" db="UniProtKB">
        <authorList>
            <consortium name="WormBaseParasite"/>
        </authorList>
    </citation>
    <scope>IDENTIFICATION</scope>
</reference>
<dbReference type="OrthoDB" id="1918363at2759"/>
<reference evidence="1 2" key="2">
    <citation type="submission" date="2018-11" db="EMBL/GenBank/DDBJ databases">
        <authorList>
            <consortium name="Pathogen Informatics"/>
        </authorList>
    </citation>
    <scope>NUCLEOTIDE SEQUENCE [LARGE SCALE GENOMIC DNA]</scope>
    <source>
        <strain evidence="1 2">MHpl1</strain>
    </source>
</reference>
<dbReference type="AlphaFoldDB" id="A0A0N4WTW7"/>
<protein>
    <submittedName>
        <fullName evidence="3">Membrane-associated kinase regulator 6</fullName>
    </submittedName>
</protein>
<dbReference type="EMBL" id="UZAF01018813">
    <property type="protein sequence ID" value="VDO55210.1"/>
    <property type="molecule type" value="Genomic_DNA"/>
</dbReference>
<dbReference type="STRING" id="6290.A0A0N4WTW7"/>
<evidence type="ECO:0000313" key="2">
    <source>
        <dbReference type="Proteomes" id="UP000268014"/>
    </source>
</evidence>
<organism evidence="3">
    <name type="scientific">Haemonchus placei</name>
    <name type="common">Barber's pole worm</name>
    <dbReference type="NCBI Taxonomy" id="6290"/>
    <lineage>
        <taxon>Eukaryota</taxon>
        <taxon>Metazoa</taxon>
        <taxon>Ecdysozoa</taxon>
        <taxon>Nematoda</taxon>
        <taxon>Chromadorea</taxon>
        <taxon>Rhabditida</taxon>
        <taxon>Rhabditina</taxon>
        <taxon>Rhabditomorpha</taxon>
        <taxon>Strongyloidea</taxon>
        <taxon>Trichostrongylidae</taxon>
        <taxon>Haemonchus</taxon>
    </lineage>
</organism>
<gene>
    <name evidence="1" type="ORF">HPLM_LOCUS15051</name>
</gene>
<evidence type="ECO:0000313" key="1">
    <source>
        <dbReference type="EMBL" id="VDO55210.1"/>
    </source>
</evidence>
<name>A0A0N4WTW7_HAEPC</name>
<sequence>MAMFDDILSRAESLSSSKYHSKINNFLSSKKNSRFSDISPQDNPYSGTTFDKDLNSIFRASEHLWKTNSGSVPMKKSFLFGEKGVVFGTSVPALKESQLVPQSSDELEIDVDRERVRLETERCFFNHVLLSRPKPPITSSIKLTSKVNVYSCTSRTERDFSWTTFSKFVDTVFKVEKKAKSRFYSLLDYQLGSALTRASQRRTHRAGASFSIGAPTFNKSGLGGSGL</sequence>
<dbReference type="Proteomes" id="UP000268014">
    <property type="component" value="Unassembled WGS sequence"/>
</dbReference>